<organism evidence="1">
    <name type="scientific">Anguilla anguilla</name>
    <name type="common">European freshwater eel</name>
    <name type="synonym">Muraena anguilla</name>
    <dbReference type="NCBI Taxonomy" id="7936"/>
    <lineage>
        <taxon>Eukaryota</taxon>
        <taxon>Metazoa</taxon>
        <taxon>Chordata</taxon>
        <taxon>Craniata</taxon>
        <taxon>Vertebrata</taxon>
        <taxon>Euteleostomi</taxon>
        <taxon>Actinopterygii</taxon>
        <taxon>Neopterygii</taxon>
        <taxon>Teleostei</taxon>
        <taxon>Anguilliformes</taxon>
        <taxon>Anguillidae</taxon>
        <taxon>Anguilla</taxon>
    </lineage>
</organism>
<name>A0A0E9RSZ4_ANGAN</name>
<dbReference type="EMBL" id="GBXM01076610">
    <property type="protein sequence ID" value="JAH31967.1"/>
    <property type="molecule type" value="Transcribed_RNA"/>
</dbReference>
<protein>
    <submittedName>
        <fullName evidence="1">Uncharacterized protein</fullName>
    </submittedName>
</protein>
<proteinExistence type="predicted"/>
<evidence type="ECO:0000313" key="1">
    <source>
        <dbReference type="EMBL" id="JAH31967.1"/>
    </source>
</evidence>
<reference evidence="1" key="1">
    <citation type="submission" date="2014-11" db="EMBL/GenBank/DDBJ databases">
        <authorList>
            <person name="Amaro Gonzalez C."/>
        </authorList>
    </citation>
    <scope>NUCLEOTIDE SEQUENCE</scope>
</reference>
<sequence>MDEIHDFGTAAMKMLHYGRSPWSSDAFQYTLNCSSRVKIQFFQF</sequence>
<accession>A0A0E9RSZ4</accession>
<dbReference type="AlphaFoldDB" id="A0A0E9RSZ4"/>
<reference evidence="1" key="2">
    <citation type="journal article" date="2015" name="Fish Shellfish Immunol.">
        <title>Early steps in the European eel (Anguilla anguilla)-Vibrio vulnificus interaction in the gills: Role of the RtxA13 toxin.</title>
        <authorList>
            <person name="Callol A."/>
            <person name="Pajuelo D."/>
            <person name="Ebbesson L."/>
            <person name="Teles M."/>
            <person name="MacKenzie S."/>
            <person name="Amaro C."/>
        </authorList>
    </citation>
    <scope>NUCLEOTIDE SEQUENCE</scope>
</reference>